<feature type="compositionally biased region" description="Basic and acidic residues" evidence="1">
    <location>
        <begin position="7"/>
        <end position="31"/>
    </location>
</feature>
<feature type="compositionally biased region" description="Basic and acidic residues" evidence="1">
    <location>
        <begin position="38"/>
        <end position="51"/>
    </location>
</feature>
<comment type="caution">
    <text evidence="2">The sequence shown here is derived from an EMBL/GenBank/DDBJ whole genome shotgun (WGS) entry which is preliminary data.</text>
</comment>
<dbReference type="EMBL" id="AQGU01000029">
    <property type="protein sequence ID" value="MBE0361362.1"/>
    <property type="molecule type" value="Genomic_DNA"/>
</dbReference>
<reference evidence="2 3" key="1">
    <citation type="submission" date="2015-06" db="EMBL/GenBank/DDBJ databases">
        <title>Genome sequence of Pseudoalteromonas aliena.</title>
        <authorList>
            <person name="Xie B.-B."/>
            <person name="Rong J.-C."/>
            <person name="Qin Q.-L."/>
            <person name="Zhang Y.-Z."/>
        </authorList>
    </citation>
    <scope>NUCLEOTIDE SEQUENCE [LARGE SCALE GENOMIC DNA]</scope>
    <source>
        <strain evidence="2 3">SW19</strain>
    </source>
</reference>
<keyword evidence="3" id="KW-1185">Reference proteome</keyword>
<dbReference type="Proteomes" id="UP000648482">
    <property type="component" value="Unassembled WGS sequence"/>
</dbReference>
<gene>
    <name evidence="2" type="ORF">PALI_b0319</name>
</gene>
<sequence>MNSGSRHNRELPPKTREDWGKSNETAKKNRELGQQNEKAAREALSKHKGESLVDNNNAVASGGKVQQRSGNSLDYKTRPDSLGDTIVHEHKHFTAENSNPVVYNTKQLEEQRDAFPDKDHVLTISSDLPIRNADPLNEYETCGQPPCRPSLGINRKSEVLYFDNDKNTITHEWDTEVECWYPI</sequence>
<dbReference type="RefSeq" id="WP_193156897.1">
    <property type="nucleotide sequence ID" value="NZ_AQGU01000029.1"/>
</dbReference>
<proteinExistence type="predicted"/>
<feature type="compositionally biased region" description="Polar residues" evidence="1">
    <location>
        <begin position="53"/>
        <end position="74"/>
    </location>
</feature>
<organism evidence="2 3">
    <name type="scientific">Pseudoalteromonas aliena SW19</name>
    <dbReference type="NCBI Taxonomy" id="1314866"/>
    <lineage>
        <taxon>Bacteria</taxon>
        <taxon>Pseudomonadati</taxon>
        <taxon>Pseudomonadota</taxon>
        <taxon>Gammaproteobacteria</taxon>
        <taxon>Alteromonadales</taxon>
        <taxon>Pseudoalteromonadaceae</taxon>
        <taxon>Pseudoalteromonas</taxon>
    </lineage>
</organism>
<feature type="region of interest" description="Disordered" evidence="1">
    <location>
        <begin position="1"/>
        <end position="77"/>
    </location>
</feature>
<evidence type="ECO:0000313" key="2">
    <source>
        <dbReference type="EMBL" id="MBE0361362.1"/>
    </source>
</evidence>
<accession>A0ABR9E490</accession>
<evidence type="ECO:0000256" key="1">
    <source>
        <dbReference type="SAM" id="MobiDB-lite"/>
    </source>
</evidence>
<evidence type="ECO:0000313" key="3">
    <source>
        <dbReference type="Proteomes" id="UP000648482"/>
    </source>
</evidence>
<name>A0ABR9E490_9GAMM</name>
<protein>
    <submittedName>
        <fullName evidence="2">Uncharacterized protein</fullName>
    </submittedName>
</protein>